<evidence type="ECO:0000313" key="2">
    <source>
        <dbReference type="EMBL" id="PIT62405.1"/>
    </source>
</evidence>
<dbReference type="Proteomes" id="UP000231094">
    <property type="component" value="Unassembled WGS sequence"/>
</dbReference>
<sequence length="60" mass="6532">MKNWVLVFSAAIFMFNVFNPANAKGREPCSGKKGGISHCAGTKFVCNDGSYSASKKICRR</sequence>
<dbReference type="EMBL" id="MEIV01000051">
    <property type="protein sequence ID" value="PIT62405.1"/>
    <property type="molecule type" value="Genomic_DNA"/>
</dbReference>
<organism evidence="2 3">
    <name type="scientific">Snodgrassella alvi</name>
    <dbReference type="NCBI Taxonomy" id="1196083"/>
    <lineage>
        <taxon>Bacteria</taxon>
        <taxon>Pseudomonadati</taxon>
        <taxon>Pseudomonadota</taxon>
        <taxon>Betaproteobacteria</taxon>
        <taxon>Neisseriales</taxon>
        <taxon>Neisseriaceae</taxon>
        <taxon>Snodgrassella</taxon>
    </lineage>
</organism>
<protein>
    <submittedName>
        <fullName evidence="2">Uncharacterized protein</fullName>
    </submittedName>
</protein>
<proteinExistence type="predicted"/>
<comment type="caution">
    <text evidence="2">The sequence shown here is derived from an EMBL/GenBank/DDBJ whole genome shotgun (WGS) entry which is preliminary data.</text>
</comment>
<name>A0A1X0TFL3_9NEIS</name>
<gene>
    <name evidence="2" type="ORF">BHC47_04750</name>
</gene>
<feature type="signal peptide" evidence="1">
    <location>
        <begin position="1"/>
        <end position="23"/>
    </location>
</feature>
<dbReference type="AlphaFoldDB" id="A0A1X0TFL3"/>
<evidence type="ECO:0000313" key="3">
    <source>
        <dbReference type="Proteomes" id="UP000231094"/>
    </source>
</evidence>
<keyword evidence="1" id="KW-0732">Signal</keyword>
<evidence type="ECO:0000256" key="1">
    <source>
        <dbReference type="SAM" id="SignalP"/>
    </source>
</evidence>
<feature type="chain" id="PRO_5012032486" evidence="1">
    <location>
        <begin position="24"/>
        <end position="60"/>
    </location>
</feature>
<reference evidence="2 3" key="1">
    <citation type="journal article" date="2017" name="MBio">
        <title>Type VI secretion-mediated competition in the bee gut microbiome.</title>
        <authorList>
            <person name="Steele M.I."/>
            <person name="Kwong W.K."/>
            <person name="Powell J.E."/>
            <person name="Whiteley M."/>
            <person name="Moran N.A."/>
        </authorList>
    </citation>
    <scope>NUCLEOTIDE SEQUENCE [LARGE SCALE GENOMIC DNA]</scope>
    <source>
        <strain evidence="2 3">PEB0171</strain>
    </source>
</reference>
<dbReference type="RefSeq" id="WP_084562091.1">
    <property type="nucleotide sequence ID" value="NZ_JBNPAZ010000006.1"/>
</dbReference>
<accession>A0A1X0TFL3</accession>